<organism evidence="1 2">
    <name type="scientific">Pacificitalea manganoxidans</name>
    <dbReference type="NCBI Taxonomy" id="1411902"/>
    <lineage>
        <taxon>Bacteria</taxon>
        <taxon>Pseudomonadati</taxon>
        <taxon>Pseudomonadota</taxon>
        <taxon>Alphaproteobacteria</taxon>
        <taxon>Rhodobacterales</taxon>
        <taxon>Paracoccaceae</taxon>
        <taxon>Pacificitalea</taxon>
    </lineage>
</organism>
<dbReference type="KEGG" id="cmag:CBW24_07935"/>
<dbReference type="RefSeq" id="WP_097373242.1">
    <property type="nucleotide sequence ID" value="NZ_CP021404.1"/>
</dbReference>
<sequence length="178" mass="19755">MTRTLPKQITAGETLAWPITLTAYPAGDWTLTLILRGAGAIDLTAEADGASHLLRADAAQTTAWVPGRYWYVLRVSDGTDVLGLEEGTLEIRADLASLEAGHDGRDHVARVLAAIEAVIENRATIDQERYRINNRELQRTPLGELLKLRDRYTREAQRKAMAARGQSLLGRKIHTRFV</sequence>
<reference evidence="1 2" key="1">
    <citation type="submission" date="2017-05" db="EMBL/GenBank/DDBJ databases">
        <title>Comparative genomic and metabolic analysis of manganese-oxidizing mechanisms in Celeribater manganoxidans DY25T: its adaption to the environment of polymetallic nodule.</title>
        <authorList>
            <person name="Wang X."/>
        </authorList>
    </citation>
    <scope>NUCLEOTIDE SEQUENCE [LARGE SCALE GENOMIC DNA]</scope>
    <source>
        <strain evidence="1 2">DY25</strain>
    </source>
</reference>
<protein>
    <submittedName>
        <fullName evidence="1">Uncharacterized protein</fullName>
    </submittedName>
</protein>
<gene>
    <name evidence="1" type="ORF">CBW24_07935</name>
</gene>
<proteinExistence type="predicted"/>
<keyword evidence="2" id="KW-1185">Reference proteome</keyword>
<dbReference type="OrthoDB" id="7775497at2"/>
<dbReference type="EMBL" id="CP021404">
    <property type="protein sequence ID" value="ATI41938.1"/>
    <property type="molecule type" value="Genomic_DNA"/>
</dbReference>
<dbReference type="Proteomes" id="UP000219050">
    <property type="component" value="Chromosome"/>
</dbReference>
<evidence type="ECO:0000313" key="1">
    <source>
        <dbReference type="EMBL" id="ATI41938.1"/>
    </source>
</evidence>
<name>A0A291LZK4_9RHOB</name>
<accession>A0A291LZK4</accession>
<dbReference type="AlphaFoldDB" id="A0A291LZK4"/>
<evidence type="ECO:0000313" key="2">
    <source>
        <dbReference type="Proteomes" id="UP000219050"/>
    </source>
</evidence>